<dbReference type="PROSITE" id="PS51257">
    <property type="entry name" value="PROKAR_LIPOPROTEIN"/>
    <property type="match status" value="1"/>
</dbReference>
<evidence type="ECO:0000256" key="1">
    <source>
        <dbReference type="SAM" id="SignalP"/>
    </source>
</evidence>
<protein>
    <submittedName>
        <fullName evidence="2">Carboxypeptidase-like regulatory domain-containing protein</fullName>
    </submittedName>
</protein>
<feature type="signal peptide" evidence="1">
    <location>
        <begin position="1"/>
        <end position="18"/>
    </location>
</feature>
<dbReference type="Proteomes" id="UP001447857">
    <property type="component" value="Chromosome"/>
</dbReference>
<dbReference type="Gene3D" id="2.60.40.1120">
    <property type="entry name" value="Carboxypeptidase-like, regulatory domain"/>
    <property type="match status" value="1"/>
</dbReference>
<name>A0ABZ2Q366_9FLAO</name>
<evidence type="ECO:0000313" key="2">
    <source>
        <dbReference type="EMBL" id="WXK48552.1"/>
    </source>
</evidence>
<dbReference type="EMBL" id="CP147988">
    <property type="protein sequence ID" value="WXK48552.1"/>
    <property type="molecule type" value="Genomic_DNA"/>
</dbReference>
<evidence type="ECO:0000313" key="3">
    <source>
        <dbReference type="Proteomes" id="UP001447857"/>
    </source>
</evidence>
<sequence>MKILFFFLVLLFSISCFSQRIAGKVFSNDKVPLSGANVFLDGTTISTSTDENGNFVIEYDPDAKNTLVFSYMGFENQYITNLDLKKDIVVYMEIAKNTLKEIVVGNKKDIFTREQRLKIFREYFIGETRNSAKITIENEDDIHFKYDRLNHVLQAYSDKPLVIINSYLGYKISYDLQKFEVTFGSLSIYSRDVIKSYYAGFSHFEEINNSDLILKRREEAYKGSQINFFRNLANGTWGQDQFFISKNNSDVIPENCFKVSKQDNFTKVEVISQRKENGDKKFVASYDLVFGNREESRVIFDVKTFYIYKYGNNSNIEDIIFTGKIAEEKIGEMVPLNYGIN</sequence>
<accession>A0ABZ2Q366</accession>
<keyword evidence="3" id="KW-1185">Reference proteome</keyword>
<dbReference type="Pfam" id="PF13715">
    <property type="entry name" value="CarbopepD_reg_2"/>
    <property type="match status" value="1"/>
</dbReference>
<reference evidence="2 3" key="1">
    <citation type="submission" date="2024-02" db="EMBL/GenBank/DDBJ databases">
        <title>complete genome of Flavobacterium ginsenosidimutans Str. YTB16.</title>
        <authorList>
            <person name="Wang Q."/>
        </authorList>
    </citation>
    <scope>NUCLEOTIDE SEQUENCE [LARGE SCALE GENOMIC DNA]</scope>
    <source>
        <strain evidence="2 3">YTB16</strain>
    </source>
</reference>
<dbReference type="RefSeq" id="WP_338839341.1">
    <property type="nucleotide sequence ID" value="NZ_CP147988.1"/>
</dbReference>
<feature type="chain" id="PRO_5045231158" evidence="1">
    <location>
        <begin position="19"/>
        <end position="341"/>
    </location>
</feature>
<gene>
    <name evidence="2" type="ORF">V6624_16100</name>
</gene>
<dbReference type="SUPFAM" id="SSF49464">
    <property type="entry name" value="Carboxypeptidase regulatory domain-like"/>
    <property type="match status" value="1"/>
</dbReference>
<organism evidence="2 3">
    <name type="scientific">Flavobacterium ginsenosidimutans</name>
    <dbReference type="NCBI Taxonomy" id="687844"/>
    <lineage>
        <taxon>Bacteria</taxon>
        <taxon>Pseudomonadati</taxon>
        <taxon>Bacteroidota</taxon>
        <taxon>Flavobacteriia</taxon>
        <taxon>Flavobacteriales</taxon>
        <taxon>Flavobacteriaceae</taxon>
        <taxon>Flavobacterium</taxon>
    </lineage>
</organism>
<proteinExistence type="predicted"/>
<dbReference type="InterPro" id="IPR008969">
    <property type="entry name" value="CarboxyPept-like_regulatory"/>
</dbReference>
<keyword evidence="1" id="KW-0732">Signal</keyword>